<dbReference type="PANTHER" id="PTHR22772">
    <property type="entry name" value="NOVEL ZZ TYPE ZINC FINGER DOMAIN CONTAINING PROTEIN"/>
    <property type="match status" value="1"/>
</dbReference>
<organism evidence="1 2">
    <name type="scientific">Reticulomyxa filosa</name>
    <dbReference type="NCBI Taxonomy" id="46433"/>
    <lineage>
        <taxon>Eukaryota</taxon>
        <taxon>Sar</taxon>
        <taxon>Rhizaria</taxon>
        <taxon>Retaria</taxon>
        <taxon>Foraminifera</taxon>
        <taxon>Monothalamids</taxon>
        <taxon>Reticulomyxidae</taxon>
        <taxon>Reticulomyxa</taxon>
    </lineage>
</organism>
<accession>X6PAZ3</accession>
<evidence type="ECO:0000313" key="1">
    <source>
        <dbReference type="EMBL" id="ETO35239.1"/>
    </source>
</evidence>
<feature type="non-terminal residue" evidence="1">
    <location>
        <position position="360"/>
    </location>
</feature>
<gene>
    <name evidence="1" type="ORF">RFI_01823</name>
</gene>
<proteinExistence type="predicted"/>
<sequence>MKDQQTNGVREFFAKITKPLLTCLASWIEKSQSDELINELARISIHYHTMEHVIPNLTTMLKHIDACLYDAGKACQYPPTQTVLVTKESKHPYVKGVCVQKLVSIPGATQLHVTFDPQSCTTGQTDYLQIFVKTSNNFKRVAGPLWGPFEQWPKTLVVAGDSLALHFTSSSTTAMYDTDNSAADKFDGLQWGYRVQIQAEVVDSEMSQLRWLEDISCLLVRIHNIVASNFIDLGKIRLPFQSLHDFALLFAGGLHHTPSFHSNMPSQTNIDLEVSAHQKKKKNCIKRKNQHEVEDMLTKIYRRTYSQDKVLEKFVQELFHISAKVSGCNLLDSVDVVSYLNQAQLAIFAALLKHTGADFL</sequence>
<dbReference type="Proteomes" id="UP000023152">
    <property type="component" value="Unassembled WGS sequence"/>
</dbReference>
<dbReference type="InterPro" id="IPR040099">
    <property type="entry name" value="ZZEF1"/>
</dbReference>
<dbReference type="PANTHER" id="PTHR22772:SF4">
    <property type="entry name" value="ZINC FINGER ZZ-TYPE AND EF-HAND DOMAIN-CONTAINING PROTEIN 1"/>
    <property type="match status" value="1"/>
</dbReference>
<evidence type="ECO:0000313" key="2">
    <source>
        <dbReference type="Proteomes" id="UP000023152"/>
    </source>
</evidence>
<dbReference type="EMBL" id="ASPP01001819">
    <property type="protein sequence ID" value="ETO35239.1"/>
    <property type="molecule type" value="Genomic_DNA"/>
</dbReference>
<comment type="caution">
    <text evidence="1">The sequence shown here is derived from an EMBL/GenBank/DDBJ whole genome shotgun (WGS) entry which is preliminary data.</text>
</comment>
<keyword evidence="2" id="KW-1185">Reference proteome</keyword>
<reference evidence="1 2" key="1">
    <citation type="journal article" date="2013" name="Curr. Biol.">
        <title>The Genome of the Foraminiferan Reticulomyxa filosa.</title>
        <authorList>
            <person name="Glockner G."/>
            <person name="Hulsmann N."/>
            <person name="Schleicher M."/>
            <person name="Noegel A.A."/>
            <person name="Eichinger L."/>
            <person name="Gallinger C."/>
            <person name="Pawlowski J."/>
            <person name="Sierra R."/>
            <person name="Euteneuer U."/>
            <person name="Pillet L."/>
            <person name="Moustafa A."/>
            <person name="Platzer M."/>
            <person name="Groth M."/>
            <person name="Szafranski K."/>
            <person name="Schliwa M."/>
        </authorList>
    </citation>
    <scope>NUCLEOTIDE SEQUENCE [LARGE SCALE GENOMIC DNA]</scope>
</reference>
<dbReference type="AlphaFoldDB" id="X6PAZ3"/>
<protein>
    <submittedName>
        <fullName evidence="1">Uncharacterized protein</fullName>
    </submittedName>
</protein>
<name>X6PAZ3_RETFI</name>